<evidence type="ECO:0000256" key="2">
    <source>
        <dbReference type="SAM" id="MobiDB-lite"/>
    </source>
</evidence>
<evidence type="ECO:0000256" key="3">
    <source>
        <dbReference type="SAM" id="SignalP"/>
    </source>
</evidence>
<dbReference type="PANTHER" id="PTHR40633:SF1">
    <property type="entry name" value="GPI ANCHORED SERINE-THREONINE RICH PROTEIN (AFU_ORTHOLOGUE AFUA_1G03630)"/>
    <property type="match status" value="1"/>
</dbReference>
<organism evidence="5 6">
    <name type="scientific">Corynespora cassiicola Philippines</name>
    <dbReference type="NCBI Taxonomy" id="1448308"/>
    <lineage>
        <taxon>Eukaryota</taxon>
        <taxon>Fungi</taxon>
        <taxon>Dikarya</taxon>
        <taxon>Ascomycota</taxon>
        <taxon>Pezizomycotina</taxon>
        <taxon>Dothideomycetes</taxon>
        <taxon>Pleosporomycetidae</taxon>
        <taxon>Pleosporales</taxon>
        <taxon>Corynesporascaceae</taxon>
        <taxon>Corynespora</taxon>
    </lineage>
</organism>
<accession>A0A2T2NC50</accession>
<dbReference type="InterPro" id="IPR018466">
    <property type="entry name" value="Kre9/Knh1-like_N"/>
</dbReference>
<gene>
    <name evidence="5" type="ORF">BS50DRAFT_102500</name>
</gene>
<feature type="region of interest" description="Disordered" evidence="2">
    <location>
        <begin position="163"/>
        <end position="209"/>
    </location>
</feature>
<dbReference type="InterPro" id="IPR052982">
    <property type="entry name" value="SRP1/TIP1-like"/>
</dbReference>
<feature type="region of interest" description="Disordered" evidence="2">
    <location>
        <begin position="114"/>
        <end position="144"/>
    </location>
</feature>
<feature type="signal peptide" evidence="3">
    <location>
        <begin position="1"/>
        <end position="19"/>
    </location>
</feature>
<sequence>MRFFEVVISGAALLAAVYAVEFNDVPSSIEPGQTYTITYSPRDNTPTEIILREGDPNDLTTLGPLTTTATGGSFEWTVDPSLPDSSNYALEIRQEGADPNYSGLIALSGSDAESSAASSATPSATTASSAASSAASSSASASETSDASTLITSASSAASASASISPSASTNGTVTSATLSATSTGSRSSATGGADETSTGPPAESTGGAATLGSSPLALIFGAVAAMVYLN</sequence>
<feature type="domain" description="Yeast cell wall synthesis Kre9/Knh1-like N-terminal" evidence="4">
    <location>
        <begin position="28"/>
        <end position="102"/>
    </location>
</feature>
<feature type="compositionally biased region" description="Low complexity" evidence="2">
    <location>
        <begin position="163"/>
        <end position="194"/>
    </location>
</feature>
<keyword evidence="1 3" id="KW-0732">Signal</keyword>
<reference evidence="5 6" key="1">
    <citation type="journal article" date="2018" name="Front. Microbiol.">
        <title>Genome-Wide Analysis of Corynespora cassiicola Leaf Fall Disease Putative Effectors.</title>
        <authorList>
            <person name="Lopez D."/>
            <person name="Ribeiro S."/>
            <person name="Label P."/>
            <person name="Fumanal B."/>
            <person name="Venisse J.S."/>
            <person name="Kohler A."/>
            <person name="de Oliveira R.R."/>
            <person name="Labutti K."/>
            <person name="Lipzen A."/>
            <person name="Lail K."/>
            <person name="Bauer D."/>
            <person name="Ohm R.A."/>
            <person name="Barry K.W."/>
            <person name="Spatafora J."/>
            <person name="Grigoriev I.V."/>
            <person name="Martin F.M."/>
            <person name="Pujade-Renaud V."/>
        </authorList>
    </citation>
    <scope>NUCLEOTIDE SEQUENCE [LARGE SCALE GENOMIC DNA]</scope>
    <source>
        <strain evidence="5 6">Philippines</strain>
    </source>
</reference>
<feature type="chain" id="PRO_5015519751" description="Yeast cell wall synthesis Kre9/Knh1-like N-terminal domain-containing protein" evidence="3">
    <location>
        <begin position="20"/>
        <end position="231"/>
    </location>
</feature>
<evidence type="ECO:0000256" key="1">
    <source>
        <dbReference type="ARBA" id="ARBA00022729"/>
    </source>
</evidence>
<protein>
    <recommendedName>
        <fullName evidence="4">Yeast cell wall synthesis Kre9/Knh1-like N-terminal domain-containing protein</fullName>
    </recommendedName>
</protein>
<keyword evidence="6" id="KW-1185">Reference proteome</keyword>
<name>A0A2T2NC50_CORCC</name>
<dbReference type="EMBL" id="KZ678140">
    <property type="protein sequence ID" value="PSN63025.1"/>
    <property type="molecule type" value="Genomic_DNA"/>
</dbReference>
<evidence type="ECO:0000313" key="5">
    <source>
        <dbReference type="EMBL" id="PSN63025.1"/>
    </source>
</evidence>
<dbReference type="OrthoDB" id="5589325at2759"/>
<dbReference type="Proteomes" id="UP000240883">
    <property type="component" value="Unassembled WGS sequence"/>
</dbReference>
<dbReference type="Pfam" id="PF10342">
    <property type="entry name" value="Kre9_KNH"/>
    <property type="match status" value="1"/>
</dbReference>
<proteinExistence type="predicted"/>
<evidence type="ECO:0000313" key="6">
    <source>
        <dbReference type="Proteomes" id="UP000240883"/>
    </source>
</evidence>
<dbReference type="PANTHER" id="PTHR40633">
    <property type="entry name" value="MATRIX PROTEIN, PUTATIVE (AFU_ORTHOLOGUE AFUA_8G05410)-RELATED"/>
    <property type="match status" value="1"/>
</dbReference>
<dbReference type="STRING" id="1448308.A0A2T2NC50"/>
<evidence type="ECO:0000259" key="4">
    <source>
        <dbReference type="Pfam" id="PF10342"/>
    </source>
</evidence>
<dbReference type="AlphaFoldDB" id="A0A2T2NC50"/>